<feature type="compositionally biased region" description="Basic and acidic residues" evidence="1">
    <location>
        <begin position="399"/>
        <end position="408"/>
    </location>
</feature>
<keyword evidence="2" id="KW-0378">Hydrolase</keyword>
<dbReference type="GO" id="GO:0016787">
    <property type="term" value="F:hydrolase activity"/>
    <property type="evidence" value="ECO:0007669"/>
    <property type="project" value="UniProtKB-KW"/>
</dbReference>
<dbReference type="Proteomes" id="UP001499884">
    <property type="component" value="Unassembled WGS sequence"/>
</dbReference>
<evidence type="ECO:0000313" key="3">
    <source>
        <dbReference type="Proteomes" id="UP001499884"/>
    </source>
</evidence>
<feature type="region of interest" description="Disordered" evidence="1">
    <location>
        <begin position="374"/>
        <end position="449"/>
    </location>
</feature>
<dbReference type="EMBL" id="BAABEP010000025">
    <property type="protein sequence ID" value="GAA3736379.1"/>
    <property type="molecule type" value="Genomic_DNA"/>
</dbReference>
<sequence length="449" mass="47119">MNLAPLAPLYERPGPWASVYVDASAADQAPNGRRELLGRQVCDDLAARGADEATCKAVRGALDAYAADGTDGASGSRGPGGHGGSAPGGSGGLAIFATDGEVVLEPPLTLAPATETAVSWGQLPHVAPLLELAPPEPRCLVAYIDRIGADFELRTPTGRGRPLGSVDGEDWPVHRTATSEWDERHFQLSVENTWEQNARTTADALTAKLAETGADLVLLAGDDRERRTVRVHLPRGLKATVVESPHGGRAPGADSRLLDEDVAEAMRAYAEDRTAEELDRFRAGTAASGGRADAAEGVPALVEAAREHRIGTLFLQPDGSDANREVWAGAAPDQLAMRRTDTRYLGAPEPFSARADDALIRAATMTGAEVVLVRPAPDERGDGIGGPAPDRAQEDDDEALRARQERARRLQGPTGGLGALLRWPYATSRQEEAPESAADNGTAAPGSGA</sequence>
<comment type="caution">
    <text evidence="2">The sequence shown here is derived from an EMBL/GenBank/DDBJ whole genome shotgun (WGS) entry which is preliminary data.</text>
</comment>
<accession>A0ABP7FCM6</accession>
<dbReference type="InterPro" id="IPR040701">
    <property type="entry name" value="Bact_RF_family2"/>
</dbReference>
<feature type="region of interest" description="Disordered" evidence="1">
    <location>
        <begin position="70"/>
        <end position="92"/>
    </location>
</feature>
<reference evidence="3" key="1">
    <citation type="journal article" date="2019" name="Int. J. Syst. Evol. Microbiol.">
        <title>The Global Catalogue of Microorganisms (GCM) 10K type strain sequencing project: providing services to taxonomists for standard genome sequencing and annotation.</title>
        <authorList>
            <consortium name="The Broad Institute Genomics Platform"/>
            <consortium name="The Broad Institute Genome Sequencing Center for Infectious Disease"/>
            <person name="Wu L."/>
            <person name="Ma J."/>
        </authorList>
    </citation>
    <scope>NUCLEOTIDE SEQUENCE [LARGE SCALE GENOMIC DNA]</scope>
    <source>
        <strain evidence="3">JCM 30846</strain>
    </source>
</reference>
<organism evidence="2 3">
    <name type="scientific">Streptomyces tremellae</name>
    <dbReference type="NCBI Taxonomy" id="1124239"/>
    <lineage>
        <taxon>Bacteria</taxon>
        <taxon>Bacillati</taxon>
        <taxon>Actinomycetota</taxon>
        <taxon>Actinomycetes</taxon>
        <taxon>Kitasatosporales</taxon>
        <taxon>Streptomycetaceae</taxon>
        <taxon>Streptomyces</taxon>
    </lineage>
</organism>
<dbReference type="RefSeq" id="WP_345648355.1">
    <property type="nucleotide sequence ID" value="NZ_BAABEP010000025.1"/>
</dbReference>
<feature type="compositionally biased region" description="Gly residues" evidence="1">
    <location>
        <begin position="75"/>
        <end position="92"/>
    </location>
</feature>
<dbReference type="Pfam" id="PF18844">
    <property type="entry name" value="baeRF_family2"/>
    <property type="match status" value="1"/>
</dbReference>
<evidence type="ECO:0000313" key="2">
    <source>
        <dbReference type="EMBL" id="GAA3736379.1"/>
    </source>
</evidence>
<protein>
    <submittedName>
        <fullName evidence="2">Vms1/Ankzf1 family peptidyl-tRNA hydrolase</fullName>
    </submittedName>
</protein>
<evidence type="ECO:0000256" key="1">
    <source>
        <dbReference type="SAM" id="MobiDB-lite"/>
    </source>
</evidence>
<name>A0ABP7FCM6_9ACTN</name>
<gene>
    <name evidence="2" type="ORF">GCM10023082_36850</name>
</gene>
<proteinExistence type="predicted"/>
<keyword evidence="3" id="KW-1185">Reference proteome</keyword>